<sequence>MRWIACKRYLPQFEAIEKPLVQQECDLIYFTADREDTNFANTRITLEQHNIKDYKFISFNGAVVVIKEK</sequence>
<evidence type="ECO:0000313" key="3">
    <source>
        <dbReference type="Proteomes" id="UP000029925"/>
    </source>
</evidence>
<accession>A0A099UDY3</accession>
<dbReference type="OrthoDB" id="10002001at2"/>
<dbReference type="EMBL" id="LN907858">
    <property type="protein sequence ID" value="CUU40091.1"/>
    <property type="molecule type" value="Genomic_DNA"/>
</dbReference>
<gene>
    <name evidence="1" type="ORF">BN2458_PEG1206</name>
    <name evidence="2" type="ORF">LS75_004880</name>
</gene>
<reference evidence="4" key="2">
    <citation type="submission" date="2015-11" db="EMBL/GenBank/DDBJ databases">
        <authorList>
            <person name="Anvar S.Y."/>
        </authorList>
    </citation>
    <scope>NUCLEOTIDE SEQUENCE [LARGE SCALE GENOMIC DNA]</scope>
</reference>
<evidence type="ECO:0000313" key="2">
    <source>
        <dbReference type="EMBL" id="TLD78646.1"/>
    </source>
</evidence>
<keyword evidence="3" id="KW-1185">Reference proteome</keyword>
<dbReference type="Proteomes" id="UP000029925">
    <property type="component" value="Unassembled WGS sequence"/>
</dbReference>
<evidence type="ECO:0000313" key="1">
    <source>
        <dbReference type="EMBL" id="CUU40091.1"/>
    </source>
</evidence>
<dbReference type="PATRIC" id="fig|76936.10.peg.1178"/>
<protein>
    <submittedName>
        <fullName evidence="1">Uncharacterized protein</fullName>
    </submittedName>
</protein>
<dbReference type="AlphaFoldDB" id="A0A099UDY3"/>
<dbReference type="GeneID" id="78151406"/>
<dbReference type="KEGG" id="hty:BN2458_PEG1206"/>
<dbReference type="STRING" id="76936.BN2458_PEG1206"/>
<dbReference type="EMBL" id="JRPF02000004">
    <property type="protein sequence ID" value="TLD78646.1"/>
    <property type="molecule type" value="Genomic_DNA"/>
</dbReference>
<organism evidence="1 4">
    <name type="scientific">Helicobacter typhlonius</name>
    <dbReference type="NCBI Taxonomy" id="76936"/>
    <lineage>
        <taxon>Bacteria</taxon>
        <taxon>Pseudomonadati</taxon>
        <taxon>Campylobacterota</taxon>
        <taxon>Epsilonproteobacteria</taxon>
        <taxon>Campylobacterales</taxon>
        <taxon>Helicobacteraceae</taxon>
        <taxon>Helicobacter</taxon>
    </lineage>
</organism>
<name>A0A099UDY3_9HELI</name>
<reference evidence="2 3" key="1">
    <citation type="journal article" date="2014" name="Genome Announc.">
        <title>Draft genome sequences of eight enterohepatic helicobacter species isolated from both laboratory and wild rodents.</title>
        <authorList>
            <person name="Sheh A."/>
            <person name="Shen Z."/>
            <person name="Fox J.G."/>
        </authorList>
    </citation>
    <scope>NUCLEOTIDE SEQUENCE [LARGE SCALE GENOMIC DNA]</scope>
    <source>
        <strain evidence="2 3">MIT 98-6810</strain>
    </source>
</reference>
<dbReference type="RefSeq" id="WP_034343220.1">
    <property type="nucleotide sequence ID" value="NZ_CAOJBX010000003.1"/>
</dbReference>
<proteinExistence type="predicted"/>
<reference evidence="1" key="3">
    <citation type="submission" date="2015-11" db="EMBL/GenBank/DDBJ databases">
        <authorList>
            <person name="Zhang Y."/>
            <person name="Guo Z."/>
        </authorList>
    </citation>
    <scope>NUCLEOTIDE SEQUENCE</scope>
    <source>
        <strain evidence="1">1</strain>
    </source>
</reference>
<dbReference type="Proteomes" id="UP000064525">
    <property type="component" value="Chromosome I"/>
</dbReference>
<evidence type="ECO:0000313" key="4">
    <source>
        <dbReference type="Proteomes" id="UP000064525"/>
    </source>
</evidence>